<dbReference type="PROSITE" id="PS00758">
    <property type="entry name" value="ARGE_DAPE_CPG2_1"/>
    <property type="match status" value="1"/>
</dbReference>
<sequence>MDKVEKIKILKNMVNMPTVDDNENDIATYLLDVFKKHGIDGKLIMQYHGRSNLIVEIGNGDHPKLGLSGHLDTVHQGDERTWLSDPFKAEIKKGRLYGRGASDMKSGIAQMVITMIELYESSSKINGTIRLIATIGEELSAAGAKYLTDKGYADDLDALMIAEPSGVNLHRLRKYVNSDGVTIAPETLKELLKKSFLSDANEQHFIISAHKGWMAYRVTAHGKAVHSSMPRMGINAIDTLIQYYLKEKEFYANLVESDPELGKTVYSPDIFRGGKQINSVPDLAYEIVKVRTIPQVDNEDLTHRLQCMIDKMNTEPGIDLELTVEHSEMPVKSDDHTGLIEILQQNAKNTMDEPMPLPTIGVSLGTDASEFRRRNEKMDVIILGPGNTTSHGPNEYVDMPSYFNMIDLLEKSILNFMSK</sequence>
<accession>A0ABY4PG02</accession>
<keyword evidence="4" id="KW-0378">Hydrolase</keyword>
<dbReference type="SUPFAM" id="SSF55031">
    <property type="entry name" value="Bacterial exopeptidase dimerisation domain"/>
    <property type="match status" value="1"/>
</dbReference>
<dbReference type="CDD" id="cd08659">
    <property type="entry name" value="M20_ArgE_DapE-like"/>
    <property type="match status" value="1"/>
</dbReference>
<reference evidence="7 8" key="1">
    <citation type="journal article" date="2022" name="Int. J. Syst. Evol. Microbiol.">
        <title>Apilactobacillus apisilvae sp. nov., Nicolia spurrieriana gen. nov. sp. nov., Bombilactobacillus folatiphilus sp. nov. and Bombilactobacillus thymidiniphilus sp. nov., four new lactic acid bacterial isolates from stingless bees Tetragonula carbonaria and Austroplebeia australis.</title>
        <authorList>
            <person name="Oliphant S.A."/>
            <person name="Watson-Haigh N.S."/>
            <person name="Sumby K.M."/>
            <person name="Gardner J."/>
            <person name="Groom S."/>
            <person name="Jiranek V."/>
        </authorList>
    </citation>
    <scope>NUCLEOTIDE SEQUENCE [LARGE SCALE GENOMIC DNA]</scope>
    <source>
        <strain evidence="7 8">SG5_A10</strain>
    </source>
</reference>
<dbReference type="Proteomes" id="UP000831859">
    <property type="component" value="Chromosome"/>
</dbReference>
<name>A0ABY4PG02_9LACO</name>
<evidence type="ECO:0000256" key="5">
    <source>
        <dbReference type="ARBA" id="ARBA00022833"/>
    </source>
</evidence>
<dbReference type="InterPro" id="IPR001261">
    <property type="entry name" value="ArgE/DapE_CS"/>
</dbReference>
<keyword evidence="5" id="KW-0862">Zinc</keyword>
<keyword evidence="8" id="KW-1185">Reference proteome</keyword>
<feature type="domain" description="Peptidase M20 dimerisation" evidence="6">
    <location>
        <begin position="209"/>
        <end position="311"/>
    </location>
</feature>
<dbReference type="Gene3D" id="3.40.630.10">
    <property type="entry name" value="Zn peptidases"/>
    <property type="match status" value="2"/>
</dbReference>
<proteinExistence type="inferred from homology"/>
<dbReference type="InterPro" id="IPR002933">
    <property type="entry name" value="Peptidase_M20"/>
</dbReference>
<evidence type="ECO:0000259" key="6">
    <source>
        <dbReference type="Pfam" id="PF07687"/>
    </source>
</evidence>
<dbReference type="EMBL" id="CP093362">
    <property type="protein sequence ID" value="UQS84444.1"/>
    <property type="molecule type" value="Genomic_DNA"/>
</dbReference>
<protein>
    <submittedName>
        <fullName evidence="7">M20/M25/M40 family metallo-hydrolase</fullName>
    </submittedName>
</protein>
<evidence type="ECO:0000256" key="2">
    <source>
        <dbReference type="ARBA" id="ARBA00006247"/>
    </source>
</evidence>
<dbReference type="RefSeq" id="WP_249510430.1">
    <property type="nucleotide sequence ID" value="NZ_CP093362.1"/>
</dbReference>
<dbReference type="Gene3D" id="3.30.70.360">
    <property type="match status" value="1"/>
</dbReference>
<dbReference type="PROSITE" id="PS00759">
    <property type="entry name" value="ARGE_DAPE_CPG2_2"/>
    <property type="match status" value="1"/>
</dbReference>
<dbReference type="InterPro" id="IPR050072">
    <property type="entry name" value="Peptidase_M20A"/>
</dbReference>
<dbReference type="PANTHER" id="PTHR43808">
    <property type="entry name" value="ACETYLORNITHINE DEACETYLASE"/>
    <property type="match status" value="1"/>
</dbReference>
<dbReference type="Pfam" id="PF07687">
    <property type="entry name" value="M20_dimer"/>
    <property type="match status" value="1"/>
</dbReference>
<dbReference type="Pfam" id="PF01546">
    <property type="entry name" value="Peptidase_M20"/>
    <property type="match status" value="1"/>
</dbReference>
<comment type="similarity">
    <text evidence="2">Belongs to the peptidase M20A family.</text>
</comment>
<evidence type="ECO:0000313" key="8">
    <source>
        <dbReference type="Proteomes" id="UP000831859"/>
    </source>
</evidence>
<dbReference type="PANTHER" id="PTHR43808:SF8">
    <property type="entry name" value="PEPTIDASE M20 DIMERISATION DOMAIN-CONTAINING PROTEIN"/>
    <property type="match status" value="1"/>
</dbReference>
<gene>
    <name evidence="7" type="ORF">MOO46_04090</name>
</gene>
<evidence type="ECO:0000256" key="3">
    <source>
        <dbReference type="ARBA" id="ARBA00022723"/>
    </source>
</evidence>
<evidence type="ECO:0000313" key="7">
    <source>
        <dbReference type="EMBL" id="UQS84444.1"/>
    </source>
</evidence>
<keyword evidence="3" id="KW-0479">Metal-binding</keyword>
<comment type="cofactor">
    <cofactor evidence="1">
        <name>Zn(2+)</name>
        <dbReference type="ChEBI" id="CHEBI:29105"/>
    </cofactor>
</comment>
<dbReference type="SUPFAM" id="SSF53187">
    <property type="entry name" value="Zn-dependent exopeptidases"/>
    <property type="match status" value="1"/>
</dbReference>
<evidence type="ECO:0000256" key="1">
    <source>
        <dbReference type="ARBA" id="ARBA00001947"/>
    </source>
</evidence>
<dbReference type="NCBIfam" id="NF006365">
    <property type="entry name" value="PRK08588.1"/>
    <property type="match status" value="1"/>
</dbReference>
<dbReference type="InterPro" id="IPR011650">
    <property type="entry name" value="Peptidase_M20_dimer"/>
</dbReference>
<organism evidence="7 8">
    <name type="scientific">Apilactobacillus apisilvae</name>
    <dbReference type="NCBI Taxonomy" id="2923364"/>
    <lineage>
        <taxon>Bacteria</taxon>
        <taxon>Bacillati</taxon>
        <taxon>Bacillota</taxon>
        <taxon>Bacilli</taxon>
        <taxon>Lactobacillales</taxon>
        <taxon>Lactobacillaceae</taxon>
        <taxon>Apilactobacillus</taxon>
    </lineage>
</organism>
<dbReference type="InterPro" id="IPR036264">
    <property type="entry name" value="Bact_exopeptidase_dim_dom"/>
</dbReference>
<evidence type="ECO:0000256" key="4">
    <source>
        <dbReference type="ARBA" id="ARBA00022801"/>
    </source>
</evidence>